<keyword evidence="7" id="KW-1185">Reference proteome</keyword>
<proteinExistence type="inferred from homology"/>
<dbReference type="InterPro" id="IPR011047">
    <property type="entry name" value="Quinoprotein_ADH-like_sf"/>
</dbReference>
<evidence type="ECO:0000256" key="3">
    <source>
        <dbReference type="ARBA" id="ARBA00023002"/>
    </source>
</evidence>
<comment type="similarity">
    <text evidence="2">Belongs to the bacterial PQQ dehydrogenase family.</text>
</comment>
<keyword evidence="3" id="KW-0560">Oxidoreductase</keyword>
<evidence type="ECO:0000256" key="2">
    <source>
        <dbReference type="ARBA" id="ARBA00008156"/>
    </source>
</evidence>
<dbReference type="Gene3D" id="2.140.10.10">
    <property type="entry name" value="Quinoprotein alcohol dehydrogenase-like superfamily"/>
    <property type="match status" value="1"/>
</dbReference>
<dbReference type="AlphaFoldDB" id="A0AAF1AMM7"/>
<dbReference type="EMBL" id="CP093344">
    <property type="protein sequence ID" value="WOG88333.1"/>
    <property type="molecule type" value="Genomic_DNA"/>
</dbReference>
<organism evidence="6 7">
    <name type="scientific">Daucus carota subsp. sativus</name>
    <name type="common">Carrot</name>
    <dbReference type="NCBI Taxonomy" id="79200"/>
    <lineage>
        <taxon>Eukaryota</taxon>
        <taxon>Viridiplantae</taxon>
        <taxon>Streptophyta</taxon>
        <taxon>Embryophyta</taxon>
        <taxon>Tracheophyta</taxon>
        <taxon>Spermatophyta</taxon>
        <taxon>Magnoliopsida</taxon>
        <taxon>eudicotyledons</taxon>
        <taxon>Gunneridae</taxon>
        <taxon>Pentapetalae</taxon>
        <taxon>asterids</taxon>
        <taxon>campanulids</taxon>
        <taxon>Apiales</taxon>
        <taxon>Apiaceae</taxon>
        <taxon>Apioideae</taxon>
        <taxon>Scandiceae</taxon>
        <taxon>Daucinae</taxon>
        <taxon>Daucus</taxon>
        <taxon>Daucus sect. Daucus</taxon>
    </lineage>
</organism>
<dbReference type="InterPro" id="IPR002372">
    <property type="entry name" value="PQQ_rpt_dom"/>
</dbReference>
<reference evidence="6" key="2">
    <citation type="submission" date="2022-03" db="EMBL/GenBank/DDBJ databases">
        <title>Draft title - Genomic analysis of global carrot germplasm unveils the trajectory of domestication and the origin of high carotenoid orange carrot.</title>
        <authorList>
            <person name="Iorizzo M."/>
            <person name="Ellison S."/>
            <person name="Senalik D."/>
            <person name="Macko-Podgorni A."/>
            <person name="Grzebelus D."/>
            <person name="Bostan H."/>
            <person name="Rolling W."/>
            <person name="Curaba J."/>
            <person name="Simon P."/>
        </authorList>
    </citation>
    <scope>NUCLEOTIDE SEQUENCE</scope>
    <source>
        <tissue evidence="6">Leaf</tissue>
    </source>
</reference>
<evidence type="ECO:0000259" key="5">
    <source>
        <dbReference type="Pfam" id="PF13360"/>
    </source>
</evidence>
<keyword evidence="4" id="KW-0732">Signal</keyword>
<dbReference type="PANTHER" id="PTHR32303">
    <property type="entry name" value="QUINOPROTEIN ALCOHOL DEHYDROGENASE (CYTOCHROME C)"/>
    <property type="match status" value="1"/>
</dbReference>
<evidence type="ECO:0000313" key="6">
    <source>
        <dbReference type="EMBL" id="WOG88333.1"/>
    </source>
</evidence>
<feature type="domain" description="Pyrrolo-quinoline quinone repeat" evidence="5">
    <location>
        <begin position="73"/>
        <end position="318"/>
    </location>
</feature>
<evidence type="ECO:0000313" key="7">
    <source>
        <dbReference type="Proteomes" id="UP000077755"/>
    </source>
</evidence>
<dbReference type="SMART" id="SM00564">
    <property type="entry name" value="PQQ"/>
    <property type="match status" value="6"/>
</dbReference>
<dbReference type="GO" id="GO:0016491">
    <property type="term" value="F:oxidoreductase activity"/>
    <property type="evidence" value="ECO:0007669"/>
    <property type="project" value="UniProtKB-KW"/>
</dbReference>
<comment type="cofactor">
    <cofactor evidence="1">
        <name>pyrroloquinoline quinone</name>
        <dbReference type="ChEBI" id="CHEBI:58442"/>
    </cofactor>
</comment>
<feature type="chain" id="PRO_5042204316" description="Pyrrolo-quinoline quinone repeat domain-containing protein" evidence="4">
    <location>
        <begin position="30"/>
        <end position="543"/>
    </location>
</feature>
<protein>
    <recommendedName>
        <fullName evidence="5">Pyrrolo-quinoline quinone repeat domain-containing protein</fullName>
    </recommendedName>
</protein>
<feature type="domain" description="Pyrrolo-quinoline quinone repeat" evidence="5">
    <location>
        <begin position="439"/>
        <end position="519"/>
    </location>
</feature>
<reference evidence="6" key="1">
    <citation type="journal article" date="2016" name="Nat. Genet.">
        <title>A high-quality carrot genome assembly provides new insights into carotenoid accumulation and asterid genome evolution.</title>
        <authorList>
            <person name="Iorizzo M."/>
            <person name="Ellison S."/>
            <person name="Senalik D."/>
            <person name="Zeng P."/>
            <person name="Satapoomin P."/>
            <person name="Huang J."/>
            <person name="Bowman M."/>
            <person name="Iovene M."/>
            <person name="Sanseverino W."/>
            <person name="Cavagnaro P."/>
            <person name="Yildiz M."/>
            <person name="Macko-Podgorni A."/>
            <person name="Moranska E."/>
            <person name="Grzebelus E."/>
            <person name="Grzebelus D."/>
            <person name="Ashrafi H."/>
            <person name="Zheng Z."/>
            <person name="Cheng S."/>
            <person name="Spooner D."/>
            <person name="Van Deynze A."/>
            <person name="Simon P."/>
        </authorList>
    </citation>
    <scope>NUCLEOTIDE SEQUENCE</scope>
    <source>
        <tissue evidence="6">Leaf</tissue>
    </source>
</reference>
<evidence type="ECO:0000256" key="4">
    <source>
        <dbReference type="SAM" id="SignalP"/>
    </source>
</evidence>
<evidence type="ECO:0000256" key="1">
    <source>
        <dbReference type="ARBA" id="ARBA00001931"/>
    </source>
</evidence>
<sequence length="543" mass="58217">MSPYKTCNKFLLLFHFTFILLVIATPALANLFNLSCQGVGGWLNHGGRIQNRRFADTETKISPSTVPNLSLKWEFYAGKDISATPAIYNGTIYFPSWNGYIYAVNASDGSLIWKQYLQSLTGIPPTGTFTNVTDTVSRSTPTVAEDKLIVTINGPAFVIAVKCATGQLLWSTKLDNKSLSIVTMSGTFFQGSYYVGTSSAEETLPVEQCCLFRGSFAKLNVQTGAILWRTFMLPDNNGILGEYAGAAIWGSSPSIDVERNQVYIATGNLYSVPQHVEDCQENLNNQTTPPTQPDPCVEPENHSNSILALDMTTGEIKWYRQLGGYDVWFWACADHTNPDCPPGPSPDADFGEAPMILSTKINGTKRDIVFAVQKSGFAWALDADNGSIVWSREAGHGGLGGGGIWGSATDIERIYTNIANSGAANFTLAPSNTTTTAGGWVAMAPDTGKVLWTTADPSNSSAPGPVTVANGVVFAGSTYRRGPIYAMNAKSGKVIWSYDTGATVYGGISVANGCIYVGTGYRVCFGTVFPSFSAGTSLFAFCL</sequence>
<gene>
    <name evidence="6" type="ORF">DCAR_0207568</name>
</gene>
<feature type="signal peptide" evidence="4">
    <location>
        <begin position="1"/>
        <end position="29"/>
    </location>
</feature>
<dbReference type="SUPFAM" id="SSF50998">
    <property type="entry name" value="Quinoprotein alcohol dehydrogenase-like"/>
    <property type="match status" value="1"/>
</dbReference>
<dbReference type="Proteomes" id="UP000077755">
    <property type="component" value="Chromosome 2"/>
</dbReference>
<name>A0AAF1AMM7_DAUCS</name>
<dbReference type="Pfam" id="PF13360">
    <property type="entry name" value="PQQ_2"/>
    <property type="match status" value="2"/>
</dbReference>
<accession>A0AAF1AMM7</accession>
<dbReference type="PANTHER" id="PTHR32303:SF10">
    <property type="entry name" value="OUTER MEMBRANE PROTEIN ASSEMBLY FACTOR BAMB"/>
    <property type="match status" value="1"/>
</dbReference>
<dbReference type="InterPro" id="IPR018391">
    <property type="entry name" value="PQQ_b-propeller_rpt"/>
</dbReference>